<feature type="non-terminal residue" evidence="2">
    <location>
        <position position="1"/>
    </location>
</feature>
<evidence type="ECO:0000256" key="1">
    <source>
        <dbReference type="SAM" id="MobiDB-lite"/>
    </source>
</evidence>
<gene>
    <name evidence="2" type="ORF">AVDCRST_MAG06-3269</name>
</gene>
<feature type="region of interest" description="Disordered" evidence="1">
    <location>
        <begin position="1"/>
        <end position="98"/>
    </location>
</feature>
<reference evidence="2" key="1">
    <citation type="submission" date="2020-02" db="EMBL/GenBank/DDBJ databases">
        <authorList>
            <person name="Meier V. D."/>
        </authorList>
    </citation>
    <scope>NUCLEOTIDE SEQUENCE</scope>
    <source>
        <strain evidence="2">AVDCRST_MAG06</strain>
    </source>
</reference>
<proteinExistence type="predicted"/>
<evidence type="ECO:0000313" key="2">
    <source>
        <dbReference type="EMBL" id="CAA9417006.1"/>
    </source>
</evidence>
<feature type="compositionally biased region" description="Low complexity" evidence="1">
    <location>
        <begin position="65"/>
        <end position="74"/>
    </location>
</feature>
<feature type="compositionally biased region" description="Basic residues" evidence="1">
    <location>
        <begin position="75"/>
        <end position="98"/>
    </location>
</feature>
<accession>A0A6J4PKX9</accession>
<protein>
    <submittedName>
        <fullName evidence="2">Uncharacterized protein</fullName>
    </submittedName>
</protein>
<sequence>WTAFPRPPRRGPAPLHVADSTACLRTSHPTDRRSSRPRPVCAADASRPVPPPRRKRPRWHRGRRCPTTPAAPAPTRRHRRAPCRPPARSRPRAHPRTA</sequence>
<name>A0A6J4PKX9_9ACTN</name>
<feature type="compositionally biased region" description="Basic residues" evidence="1">
    <location>
        <begin position="52"/>
        <end position="64"/>
    </location>
</feature>
<dbReference type="EMBL" id="CADCUP010000217">
    <property type="protein sequence ID" value="CAA9417006.1"/>
    <property type="molecule type" value="Genomic_DNA"/>
</dbReference>
<feature type="non-terminal residue" evidence="2">
    <location>
        <position position="98"/>
    </location>
</feature>
<organism evidence="2">
    <name type="scientific">uncultured Nocardioides sp</name>
    <dbReference type="NCBI Taxonomy" id="198441"/>
    <lineage>
        <taxon>Bacteria</taxon>
        <taxon>Bacillati</taxon>
        <taxon>Actinomycetota</taxon>
        <taxon>Actinomycetes</taxon>
        <taxon>Propionibacteriales</taxon>
        <taxon>Nocardioidaceae</taxon>
        <taxon>Nocardioides</taxon>
        <taxon>environmental samples</taxon>
    </lineage>
</organism>
<dbReference type="AlphaFoldDB" id="A0A6J4PKX9"/>